<reference evidence="2 3" key="1">
    <citation type="submission" date="2016-06" db="EMBL/GenBank/DDBJ databases">
        <title>Genome sequence of halotolerant plant growth promoting strain of Halomonas elongata HEK1 isolated from salterns of Rann of Kutch, Gujarat, India.</title>
        <authorList>
            <person name="Gaba S."/>
            <person name="Singh R.N."/>
            <person name="Abrol S."/>
            <person name="Kaushik R."/>
            <person name="Saxena A.K."/>
        </authorList>
    </citation>
    <scope>NUCLEOTIDE SEQUENCE [LARGE SCALE GENOMIC DNA]</scope>
    <source>
        <strain evidence="2 3">HEK1</strain>
    </source>
</reference>
<evidence type="ECO:0000256" key="1">
    <source>
        <dbReference type="SAM" id="Phobius"/>
    </source>
</evidence>
<dbReference type="EMBL" id="MAJD01000002">
    <property type="protein sequence ID" value="OBX34989.1"/>
    <property type="molecule type" value="Genomic_DNA"/>
</dbReference>
<comment type="caution">
    <text evidence="2">The sequence shown here is derived from an EMBL/GenBank/DDBJ whole genome shotgun (WGS) entry which is preliminary data.</text>
</comment>
<dbReference type="Proteomes" id="UP000092504">
    <property type="component" value="Unassembled WGS sequence"/>
</dbReference>
<accession>A0A1B8NYC7</accession>
<name>A0A1B8NYC7_HALEL</name>
<keyword evidence="1" id="KW-1133">Transmembrane helix</keyword>
<evidence type="ECO:0000313" key="2">
    <source>
        <dbReference type="EMBL" id="OBX34989.1"/>
    </source>
</evidence>
<sequence>MNNMAPFFIGISPILIIMTGIIGVAAVTLYRRHKRHNHH</sequence>
<feature type="transmembrane region" description="Helical" evidence="1">
    <location>
        <begin position="6"/>
        <end position="30"/>
    </location>
</feature>
<gene>
    <name evidence="2" type="ORF">A8U91_04052</name>
</gene>
<keyword evidence="1" id="KW-0812">Transmembrane</keyword>
<protein>
    <submittedName>
        <fullName evidence="2">Uncharacterized protein</fullName>
    </submittedName>
</protein>
<organism evidence="2 3">
    <name type="scientific">Halomonas elongata</name>
    <dbReference type="NCBI Taxonomy" id="2746"/>
    <lineage>
        <taxon>Bacteria</taxon>
        <taxon>Pseudomonadati</taxon>
        <taxon>Pseudomonadota</taxon>
        <taxon>Gammaproteobacteria</taxon>
        <taxon>Oceanospirillales</taxon>
        <taxon>Halomonadaceae</taxon>
        <taxon>Halomonas</taxon>
    </lineage>
</organism>
<evidence type="ECO:0000313" key="3">
    <source>
        <dbReference type="Proteomes" id="UP000092504"/>
    </source>
</evidence>
<keyword evidence="1" id="KW-0472">Membrane</keyword>
<proteinExistence type="predicted"/>
<dbReference type="AlphaFoldDB" id="A0A1B8NYC7"/>